<keyword evidence="2" id="KW-1185">Reference proteome</keyword>
<evidence type="ECO:0000313" key="1">
    <source>
        <dbReference type="EMBL" id="TYP82729.1"/>
    </source>
</evidence>
<comment type="caution">
    <text evidence="1">The sequence shown here is derived from an EMBL/GenBank/DDBJ whole genome shotgun (WGS) entry which is preliminary data.</text>
</comment>
<dbReference type="AlphaFoldDB" id="A0A5S5CPF3"/>
<name>A0A5S5CPF3_9ACTN</name>
<proteinExistence type="predicted"/>
<dbReference type="Proteomes" id="UP000322499">
    <property type="component" value="Unassembled WGS sequence"/>
</dbReference>
<sequence length="46" mass="4946">MESPRLDLCQAVLRVVRTMADLAGWTVRTADDVSEAIGMGPQRSAA</sequence>
<accession>A0A5S5CPF3</accession>
<organism evidence="1 2">
    <name type="scientific">Blastococcus xanthinilyticus</name>
    <dbReference type="NCBI Taxonomy" id="1564164"/>
    <lineage>
        <taxon>Bacteria</taxon>
        <taxon>Bacillati</taxon>
        <taxon>Actinomycetota</taxon>
        <taxon>Actinomycetes</taxon>
        <taxon>Geodermatophilales</taxon>
        <taxon>Geodermatophilaceae</taxon>
        <taxon>Blastococcus</taxon>
    </lineage>
</organism>
<reference evidence="1 2" key="1">
    <citation type="submission" date="2019-07" db="EMBL/GenBank/DDBJ databases">
        <title>Genomic Encyclopedia of Archaeal and Bacterial Type Strains, Phase II (KMG-II): from individual species to whole genera.</title>
        <authorList>
            <person name="Goeker M."/>
        </authorList>
    </citation>
    <scope>NUCLEOTIDE SEQUENCE [LARGE SCALE GENOMIC DNA]</scope>
    <source>
        <strain evidence="1 2">DSM 46842</strain>
    </source>
</reference>
<evidence type="ECO:0000313" key="2">
    <source>
        <dbReference type="Proteomes" id="UP000322499"/>
    </source>
</evidence>
<protein>
    <submittedName>
        <fullName evidence="1">Uncharacterized protein</fullName>
    </submittedName>
</protein>
<dbReference type="EMBL" id="VNHW01000019">
    <property type="protein sequence ID" value="TYP82729.1"/>
    <property type="molecule type" value="Genomic_DNA"/>
</dbReference>
<gene>
    <name evidence="1" type="ORF">BD833_11952</name>
</gene>